<comment type="catalytic activity">
    <reaction evidence="21">
        <text>a 5,6-dihydrouridine in mRNA + NAD(+) = a uridine in mRNA + NADH + H(+)</text>
        <dbReference type="Rhea" id="RHEA:69851"/>
        <dbReference type="Rhea" id="RHEA-COMP:14658"/>
        <dbReference type="Rhea" id="RHEA-COMP:17789"/>
        <dbReference type="ChEBI" id="CHEBI:15378"/>
        <dbReference type="ChEBI" id="CHEBI:57540"/>
        <dbReference type="ChEBI" id="CHEBI:57945"/>
        <dbReference type="ChEBI" id="CHEBI:65315"/>
        <dbReference type="ChEBI" id="CHEBI:74443"/>
    </reaction>
    <physiologicalReaction direction="right-to-left" evidence="21">
        <dbReference type="Rhea" id="RHEA:69853"/>
    </physiologicalReaction>
</comment>
<dbReference type="Gene3D" id="3.20.20.70">
    <property type="entry name" value="Aldolase class I"/>
    <property type="match status" value="1"/>
</dbReference>
<dbReference type="PANTHER" id="PTHR45846:SF1">
    <property type="entry name" value="TRNA-DIHYDROURIDINE(47) SYNTHASE [NAD(P)(+)]-LIKE"/>
    <property type="match status" value="1"/>
</dbReference>
<keyword evidence="13 24" id="KW-0863">Zinc-finger</keyword>
<evidence type="ECO:0000256" key="5">
    <source>
        <dbReference type="ARBA" id="ARBA00022143"/>
    </source>
</evidence>
<evidence type="ECO:0000256" key="26">
    <source>
        <dbReference type="SAM" id="MobiDB-lite"/>
    </source>
</evidence>
<comment type="catalytic activity">
    <reaction evidence="20">
        <text>5,6-dihydrouridine(47) in tRNA + NAD(+) = uridine(47) in tRNA + NADH + H(+)</text>
        <dbReference type="Rhea" id="RHEA:53364"/>
        <dbReference type="Rhea" id="RHEA-COMP:13539"/>
        <dbReference type="Rhea" id="RHEA-COMP:13540"/>
        <dbReference type="ChEBI" id="CHEBI:15378"/>
        <dbReference type="ChEBI" id="CHEBI:57540"/>
        <dbReference type="ChEBI" id="CHEBI:57945"/>
        <dbReference type="ChEBI" id="CHEBI:65315"/>
        <dbReference type="ChEBI" id="CHEBI:74443"/>
        <dbReference type="EC" id="1.3.1.89"/>
    </reaction>
    <physiologicalReaction direction="right-to-left" evidence="20">
        <dbReference type="Rhea" id="RHEA:53366"/>
    </physiologicalReaction>
</comment>
<dbReference type="Pfam" id="PF25585">
    <property type="entry name" value="zf-CCCH_DUS3L"/>
    <property type="match status" value="1"/>
</dbReference>
<evidence type="ECO:0000256" key="22">
    <source>
        <dbReference type="ARBA" id="ARBA00049447"/>
    </source>
</evidence>
<dbReference type="EC" id="1.3.1.89" evidence="4 25"/>
<dbReference type="FunFam" id="3.20.20.70:FF:000145">
    <property type="entry name" value="tRNA-dihydrouridine(47) synthase [NAD(P)(+)]"/>
    <property type="match status" value="1"/>
</dbReference>
<keyword evidence="10 25" id="KW-0819">tRNA processing</keyword>
<keyword evidence="7 25" id="KW-0285">Flavoprotein</keyword>
<proteinExistence type="inferred from homology"/>
<dbReference type="EMBL" id="ML996192">
    <property type="protein sequence ID" value="KAF2731620.1"/>
    <property type="molecule type" value="Genomic_DNA"/>
</dbReference>
<name>A0A9P4QU45_9PLEO</name>
<dbReference type="InterPro" id="IPR018517">
    <property type="entry name" value="tRNA_hU_synthase_CS"/>
</dbReference>
<comment type="subcellular location">
    <subcellularLocation>
        <location evidence="3">Cytoplasm</location>
    </subcellularLocation>
    <subcellularLocation>
        <location evidence="2">Nucleus</location>
    </subcellularLocation>
</comment>
<keyword evidence="29" id="KW-1185">Reference proteome</keyword>
<dbReference type="InterPro" id="IPR000571">
    <property type="entry name" value="Znf_CCCH"/>
</dbReference>
<comment type="caution">
    <text evidence="28">The sequence shown here is derived from an EMBL/GenBank/DDBJ whole genome shotgun (WGS) entry which is preliminary data.</text>
</comment>
<reference evidence="28" key="1">
    <citation type="journal article" date="2020" name="Stud. Mycol.">
        <title>101 Dothideomycetes genomes: a test case for predicting lifestyles and emergence of pathogens.</title>
        <authorList>
            <person name="Haridas S."/>
            <person name="Albert R."/>
            <person name="Binder M."/>
            <person name="Bloem J."/>
            <person name="Labutti K."/>
            <person name="Salamov A."/>
            <person name="Andreopoulos B."/>
            <person name="Baker S."/>
            <person name="Barry K."/>
            <person name="Bills G."/>
            <person name="Bluhm B."/>
            <person name="Cannon C."/>
            <person name="Castanera R."/>
            <person name="Culley D."/>
            <person name="Daum C."/>
            <person name="Ezra D."/>
            <person name="Gonzalez J."/>
            <person name="Henrissat B."/>
            <person name="Kuo A."/>
            <person name="Liang C."/>
            <person name="Lipzen A."/>
            <person name="Lutzoni F."/>
            <person name="Magnuson J."/>
            <person name="Mondo S."/>
            <person name="Nolan M."/>
            <person name="Ohm R."/>
            <person name="Pangilinan J."/>
            <person name="Park H.-J."/>
            <person name="Ramirez L."/>
            <person name="Alfaro M."/>
            <person name="Sun H."/>
            <person name="Tritt A."/>
            <person name="Yoshinaga Y."/>
            <person name="Zwiers L.-H."/>
            <person name="Turgeon B."/>
            <person name="Goodwin S."/>
            <person name="Spatafora J."/>
            <person name="Crous P."/>
            <person name="Grigoriev I."/>
        </authorList>
    </citation>
    <scope>NUCLEOTIDE SEQUENCE</scope>
    <source>
        <strain evidence="28">CBS 125425</strain>
    </source>
</reference>
<dbReference type="InterPro" id="IPR013785">
    <property type="entry name" value="Aldolase_TIM"/>
</dbReference>
<evidence type="ECO:0000256" key="14">
    <source>
        <dbReference type="ARBA" id="ARBA00022833"/>
    </source>
</evidence>
<evidence type="ECO:0000256" key="10">
    <source>
        <dbReference type="ARBA" id="ARBA00022694"/>
    </source>
</evidence>
<dbReference type="Proteomes" id="UP000799444">
    <property type="component" value="Unassembled WGS sequence"/>
</dbReference>
<feature type="compositionally biased region" description="Basic and acidic residues" evidence="26">
    <location>
        <begin position="103"/>
        <end position="120"/>
    </location>
</feature>
<evidence type="ECO:0000256" key="13">
    <source>
        <dbReference type="ARBA" id="ARBA00022771"/>
    </source>
</evidence>
<feature type="domain" description="C3H1-type" evidence="27">
    <location>
        <begin position="143"/>
        <end position="176"/>
    </location>
</feature>
<dbReference type="GO" id="GO:0006397">
    <property type="term" value="P:mRNA processing"/>
    <property type="evidence" value="ECO:0007669"/>
    <property type="project" value="UniProtKB-KW"/>
</dbReference>
<keyword evidence="9" id="KW-0507">mRNA processing</keyword>
<comment type="catalytic activity">
    <reaction evidence="23">
        <text>5,6-dihydrouridine(47) in tRNA + NADP(+) = uridine(47) in tRNA + NADPH + H(+)</text>
        <dbReference type="Rhea" id="RHEA:53360"/>
        <dbReference type="Rhea" id="RHEA-COMP:13539"/>
        <dbReference type="Rhea" id="RHEA-COMP:13540"/>
        <dbReference type="ChEBI" id="CHEBI:15378"/>
        <dbReference type="ChEBI" id="CHEBI:57783"/>
        <dbReference type="ChEBI" id="CHEBI:58349"/>
        <dbReference type="ChEBI" id="CHEBI:65315"/>
        <dbReference type="ChEBI" id="CHEBI:74443"/>
        <dbReference type="EC" id="1.3.1.89"/>
    </reaction>
    <physiologicalReaction direction="right-to-left" evidence="23">
        <dbReference type="Rhea" id="RHEA:53362"/>
    </physiologicalReaction>
</comment>
<evidence type="ECO:0000256" key="7">
    <source>
        <dbReference type="ARBA" id="ARBA00022630"/>
    </source>
</evidence>
<keyword evidence="17 25" id="KW-0520">NAD</keyword>
<dbReference type="GO" id="GO:0003723">
    <property type="term" value="F:RNA binding"/>
    <property type="evidence" value="ECO:0007669"/>
    <property type="project" value="TreeGrafter"/>
</dbReference>
<evidence type="ECO:0000313" key="29">
    <source>
        <dbReference type="Proteomes" id="UP000799444"/>
    </source>
</evidence>
<evidence type="ECO:0000256" key="8">
    <source>
        <dbReference type="ARBA" id="ARBA00022643"/>
    </source>
</evidence>
<feature type="region of interest" description="Disordered" evidence="26">
    <location>
        <begin position="1"/>
        <end position="142"/>
    </location>
</feature>
<dbReference type="PROSITE" id="PS50103">
    <property type="entry name" value="ZF_C3H1"/>
    <property type="match status" value="1"/>
</dbReference>
<evidence type="ECO:0000256" key="19">
    <source>
        <dbReference type="ARBA" id="ARBA00045934"/>
    </source>
</evidence>
<protein>
    <recommendedName>
        <fullName evidence="5 25">tRNA-dihydrouridine(47) synthase [NAD(P)(+)]</fullName>
        <ecNumber evidence="4 25">1.3.1.89</ecNumber>
    </recommendedName>
    <alternativeName>
        <fullName evidence="25">tRNA-dihydrouridine synthase 3</fullName>
    </alternativeName>
</protein>
<comment type="cofactor">
    <cofactor evidence="1 25">
        <name>FMN</name>
        <dbReference type="ChEBI" id="CHEBI:58210"/>
    </cofactor>
</comment>
<evidence type="ECO:0000313" key="28">
    <source>
        <dbReference type="EMBL" id="KAF2731620.1"/>
    </source>
</evidence>
<keyword evidence="12" id="KW-0677">Repeat</keyword>
<sequence length="760" mass="84987">MAEQAANMGDTSNPAQPILPQDSNTTKAEKIERNEEVAGNDGEIMPLSPRKRGRIHSEENESAGTKRQKGVAPIKQEYILQPSGDKGGDAKGFVVDDDAAEAADNRYSKGNSRDSRDKNDWKKKKADKKQKGQNTSRTFGNSRDKLQLCASRALSPEFSPKDCQFGDKCKFEHDLRKYLKEGKRGDLTVWNGKCPVYESRGFCTLGWKCRFAGSHSEEKETEDGKKELVLLEDPELKVKTEHISAEDEVGVVNIVPKEVKISLSRRKMDLPKADAYMKWVNENLDTGRKYFDKPPPRRAEDKIEEDGGSKLEQDDKAAEKEEVEDNRAQFTDPPFLPSEKRRIYYGPETPILAPLTTQGNLPFRRLCVELGAQVTWSEMAMGLPLIQGEKSEWALMKAHESETRAPKFEQKNTVITGYDNATDLKFGAQIAANKPWLATKTVEVLTALCPNLRAIDLNCGCPINLVCEKGSGSALLDSPSRLENILRGMNYVSDATPITVKIRMGTKEKEPTAEKLIKRLVLGGYESIAAGKGTSGVAAITLHGRSKQQRYTKAADWTYIADCAALLNRLKRDASAVTDTIRAADPRDLAPDGHVYFIGNGDCYSPTDYFSHLSSARVDSVMLARGALIKPWIFEEIAAGQALDKSSSERLAYIEKFARYGLQTWGSDELGIGTTRRFLLEWLSFAHRYVPLGLLERGAEPNIQDRPPRYRGRDELETLMASEDYRDWIKISEMFLGPAHPNFRFEPKHKSNAYEIEAEG</sequence>
<evidence type="ECO:0000256" key="1">
    <source>
        <dbReference type="ARBA" id="ARBA00001917"/>
    </source>
</evidence>
<comment type="catalytic activity">
    <reaction evidence="22">
        <text>a 5,6-dihydrouridine in mRNA + NADP(+) = a uridine in mRNA + NADPH + H(+)</text>
        <dbReference type="Rhea" id="RHEA:69855"/>
        <dbReference type="Rhea" id="RHEA-COMP:14658"/>
        <dbReference type="Rhea" id="RHEA-COMP:17789"/>
        <dbReference type="ChEBI" id="CHEBI:15378"/>
        <dbReference type="ChEBI" id="CHEBI:57783"/>
        <dbReference type="ChEBI" id="CHEBI:58349"/>
        <dbReference type="ChEBI" id="CHEBI:65315"/>
        <dbReference type="ChEBI" id="CHEBI:74443"/>
    </reaction>
    <physiologicalReaction direction="right-to-left" evidence="22">
        <dbReference type="Rhea" id="RHEA:69857"/>
    </physiologicalReaction>
</comment>
<gene>
    <name evidence="28" type="ORF">EJ04DRAFT_514475</name>
</gene>
<evidence type="ECO:0000256" key="12">
    <source>
        <dbReference type="ARBA" id="ARBA00022737"/>
    </source>
</evidence>
<dbReference type="GO" id="GO:0005737">
    <property type="term" value="C:cytoplasm"/>
    <property type="evidence" value="ECO:0007669"/>
    <property type="project" value="UniProtKB-SubCell"/>
</dbReference>
<keyword evidence="16 25" id="KW-0560">Oxidoreductase</keyword>
<feature type="compositionally biased region" description="Basic and acidic residues" evidence="26">
    <location>
        <begin position="27"/>
        <end position="36"/>
    </location>
</feature>
<dbReference type="OrthoDB" id="259935at2759"/>
<organism evidence="28 29">
    <name type="scientific">Polyplosphaeria fusca</name>
    <dbReference type="NCBI Taxonomy" id="682080"/>
    <lineage>
        <taxon>Eukaryota</taxon>
        <taxon>Fungi</taxon>
        <taxon>Dikarya</taxon>
        <taxon>Ascomycota</taxon>
        <taxon>Pezizomycotina</taxon>
        <taxon>Dothideomycetes</taxon>
        <taxon>Pleosporomycetidae</taxon>
        <taxon>Pleosporales</taxon>
        <taxon>Tetraplosphaeriaceae</taxon>
        <taxon>Polyplosphaeria</taxon>
    </lineage>
</organism>
<evidence type="ECO:0000256" key="24">
    <source>
        <dbReference type="PROSITE-ProRule" id="PRU00723"/>
    </source>
</evidence>
<dbReference type="SUPFAM" id="SSF51395">
    <property type="entry name" value="FMN-linked oxidoreductases"/>
    <property type="match status" value="1"/>
</dbReference>
<keyword evidence="18" id="KW-0539">Nucleus</keyword>
<dbReference type="InterPro" id="IPR035587">
    <property type="entry name" value="DUS-like_FMN-bd"/>
</dbReference>
<dbReference type="CDD" id="cd02801">
    <property type="entry name" value="DUS_like_FMN"/>
    <property type="match status" value="1"/>
</dbReference>
<dbReference type="GO" id="GO:0008270">
    <property type="term" value="F:zinc ion binding"/>
    <property type="evidence" value="ECO:0007669"/>
    <property type="project" value="UniProtKB-KW"/>
</dbReference>
<evidence type="ECO:0000256" key="2">
    <source>
        <dbReference type="ARBA" id="ARBA00004123"/>
    </source>
</evidence>
<feature type="region of interest" description="Disordered" evidence="26">
    <location>
        <begin position="287"/>
        <end position="339"/>
    </location>
</feature>
<dbReference type="AlphaFoldDB" id="A0A9P4QU45"/>
<dbReference type="PANTHER" id="PTHR45846">
    <property type="entry name" value="TRNA-DIHYDROURIDINE(47) SYNTHASE [NAD(P)(+)]-LIKE"/>
    <property type="match status" value="1"/>
</dbReference>
<dbReference type="GO" id="GO:0050660">
    <property type="term" value="F:flavin adenine dinucleotide binding"/>
    <property type="evidence" value="ECO:0007669"/>
    <property type="project" value="UniProtKB-UniRule"/>
</dbReference>
<evidence type="ECO:0000256" key="3">
    <source>
        <dbReference type="ARBA" id="ARBA00004496"/>
    </source>
</evidence>
<keyword evidence="15 25" id="KW-0521">NADP</keyword>
<keyword evidence="8 25" id="KW-0288">FMN</keyword>
<evidence type="ECO:0000256" key="17">
    <source>
        <dbReference type="ARBA" id="ARBA00023027"/>
    </source>
</evidence>
<evidence type="ECO:0000256" key="25">
    <source>
        <dbReference type="RuleBase" id="RU291113"/>
    </source>
</evidence>
<evidence type="ECO:0000259" key="27">
    <source>
        <dbReference type="PROSITE" id="PS50103"/>
    </source>
</evidence>
<keyword evidence="6" id="KW-0963">Cytoplasm</keyword>
<feature type="compositionally biased region" description="Polar residues" evidence="26">
    <location>
        <begin position="9"/>
        <end position="26"/>
    </location>
</feature>
<dbReference type="Pfam" id="PF01207">
    <property type="entry name" value="Dus"/>
    <property type="match status" value="2"/>
</dbReference>
<keyword evidence="14 24" id="KW-0862">Zinc</keyword>
<accession>A0A9P4QU45</accession>
<dbReference type="GO" id="GO:0005634">
    <property type="term" value="C:nucleus"/>
    <property type="evidence" value="ECO:0007669"/>
    <property type="project" value="UniProtKB-SubCell"/>
</dbReference>
<evidence type="ECO:0000256" key="18">
    <source>
        <dbReference type="ARBA" id="ARBA00023242"/>
    </source>
</evidence>
<feature type="compositionally biased region" description="Polar residues" evidence="26">
    <location>
        <begin position="132"/>
        <end position="141"/>
    </location>
</feature>
<evidence type="ECO:0000256" key="16">
    <source>
        <dbReference type="ARBA" id="ARBA00023002"/>
    </source>
</evidence>
<evidence type="ECO:0000256" key="15">
    <source>
        <dbReference type="ARBA" id="ARBA00022857"/>
    </source>
</evidence>
<evidence type="ECO:0000256" key="23">
    <source>
        <dbReference type="ARBA" id="ARBA00049513"/>
    </source>
</evidence>
<evidence type="ECO:0000256" key="11">
    <source>
        <dbReference type="ARBA" id="ARBA00022723"/>
    </source>
</evidence>
<evidence type="ECO:0000256" key="20">
    <source>
        <dbReference type="ARBA" id="ARBA00048266"/>
    </source>
</evidence>
<evidence type="ECO:0000256" key="21">
    <source>
        <dbReference type="ARBA" id="ARBA00048342"/>
    </source>
</evidence>
<evidence type="ECO:0000256" key="4">
    <source>
        <dbReference type="ARBA" id="ARBA00012376"/>
    </source>
</evidence>
<dbReference type="Gene3D" id="4.10.1000.10">
    <property type="entry name" value="Zinc finger, CCCH-type"/>
    <property type="match status" value="1"/>
</dbReference>
<feature type="compositionally biased region" description="Basic and acidic residues" evidence="26">
    <location>
        <begin position="287"/>
        <end position="320"/>
    </location>
</feature>
<comment type="function">
    <text evidence="19">Catalyzes the synthesis of dihydrouridine, a modified base found in the D-loop of most tRNAs. Specifically modifies U47 in cytoplasmic tRNAs. Catalyzes the synthesis of dihydrouridine in some mRNAs, thereby affecting their translation.</text>
</comment>
<comment type="similarity">
    <text evidence="25">Belongs to the dus family. Dus3 subfamily.</text>
</comment>
<dbReference type="PROSITE" id="PS01136">
    <property type="entry name" value="UPF0034"/>
    <property type="match status" value="1"/>
</dbReference>
<keyword evidence="11 24" id="KW-0479">Metal-binding</keyword>
<evidence type="ECO:0000256" key="9">
    <source>
        <dbReference type="ARBA" id="ARBA00022664"/>
    </source>
</evidence>
<dbReference type="GO" id="GO:0102265">
    <property type="term" value="F:tRNA-dihydrouridine47 synthase activity"/>
    <property type="evidence" value="ECO:0007669"/>
    <property type="project" value="UniProtKB-EC"/>
</dbReference>
<feature type="zinc finger region" description="C3H1-type" evidence="24">
    <location>
        <begin position="143"/>
        <end position="176"/>
    </location>
</feature>
<evidence type="ECO:0000256" key="6">
    <source>
        <dbReference type="ARBA" id="ARBA00022490"/>
    </source>
</evidence>